<dbReference type="PANTHER" id="PTHR32060:SF30">
    <property type="entry name" value="CARBOXY-TERMINAL PROCESSING PROTEASE CTPA"/>
    <property type="match status" value="1"/>
</dbReference>
<feature type="domain" description="PDZ" evidence="6">
    <location>
        <begin position="98"/>
        <end position="154"/>
    </location>
</feature>
<dbReference type="CDD" id="cd06782">
    <property type="entry name" value="cpPDZ_CPP-like"/>
    <property type="match status" value="1"/>
</dbReference>
<reference evidence="7" key="1">
    <citation type="journal article" date="2021" name="ISME J.">
        <title>Genomic evolution of the class Acidithiobacillia: deep-branching Proteobacteria living in extreme acidic conditions.</title>
        <authorList>
            <person name="Moya-Beltran A."/>
            <person name="Beard S."/>
            <person name="Rojas-Villalobos C."/>
            <person name="Issotta F."/>
            <person name="Gallardo Y."/>
            <person name="Ulloa R."/>
            <person name="Giaveno A."/>
            <person name="Degli Esposti M."/>
            <person name="Johnson D.B."/>
            <person name="Quatrini R."/>
        </authorList>
    </citation>
    <scope>NUCLEOTIDE SEQUENCE</scope>
    <source>
        <strain evidence="7">VAN18-1</strain>
    </source>
</reference>
<dbReference type="Proteomes" id="UP001197378">
    <property type="component" value="Unassembled WGS sequence"/>
</dbReference>
<keyword evidence="4 5" id="KW-0720">Serine protease</keyword>
<keyword evidence="2 5" id="KW-0645">Protease</keyword>
<protein>
    <submittedName>
        <fullName evidence="7">S41 family peptidase</fullName>
    </submittedName>
</protein>
<dbReference type="Gene3D" id="3.90.226.10">
    <property type="entry name" value="2-enoyl-CoA Hydratase, Chain A, domain 1"/>
    <property type="match status" value="1"/>
</dbReference>
<evidence type="ECO:0000256" key="2">
    <source>
        <dbReference type="ARBA" id="ARBA00022670"/>
    </source>
</evidence>
<evidence type="ECO:0000256" key="4">
    <source>
        <dbReference type="ARBA" id="ARBA00022825"/>
    </source>
</evidence>
<gene>
    <name evidence="7" type="ORF">HFQ13_07190</name>
</gene>
<dbReference type="Pfam" id="PF03572">
    <property type="entry name" value="Peptidase_S41"/>
    <property type="match status" value="1"/>
</dbReference>
<evidence type="ECO:0000313" key="7">
    <source>
        <dbReference type="EMBL" id="MBU2787988.1"/>
    </source>
</evidence>
<dbReference type="PANTHER" id="PTHR32060">
    <property type="entry name" value="TAIL-SPECIFIC PROTEASE"/>
    <property type="match status" value="1"/>
</dbReference>
<dbReference type="FunFam" id="3.90.226.10:FF:000029">
    <property type="entry name" value="Peptidase, S41 family"/>
    <property type="match status" value="1"/>
</dbReference>
<evidence type="ECO:0000313" key="8">
    <source>
        <dbReference type="Proteomes" id="UP001197378"/>
    </source>
</evidence>
<dbReference type="SUPFAM" id="SSF52096">
    <property type="entry name" value="ClpP/crotonase"/>
    <property type="match status" value="1"/>
</dbReference>
<dbReference type="InterPro" id="IPR005151">
    <property type="entry name" value="Tail-specific_protease"/>
</dbReference>
<dbReference type="AlphaFoldDB" id="A0AAE2YQA4"/>
<evidence type="ECO:0000256" key="3">
    <source>
        <dbReference type="ARBA" id="ARBA00022801"/>
    </source>
</evidence>
<dbReference type="SUPFAM" id="SSF50156">
    <property type="entry name" value="PDZ domain-like"/>
    <property type="match status" value="1"/>
</dbReference>
<dbReference type="NCBIfam" id="TIGR00225">
    <property type="entry name" value="prc"/>
    <property type="match status" value="1"/>
</dbReference>
<dbReference type="SMART" id="SM00228">
    <property type="entry name" value="PDZ"/>
    <property type="match status" value="1"/>
</dbReference>
<dbReference type="EMBL" id="JAAXYO010000090">
    <property type="protein sequence ID" value="MBU2787988.1"/>
    <property type="molecule type" value="Genomic_DNA"/>
</dbReference>
<dbReference type="InterPro" id="IPR004447">
    <property type="entry name" value="Peptidase_S41A"/>
</dbReference>
<dbReference type="InterPro" id="IPR036034">
    <property type="entry name" value="PDZ_sf"/>
</dbReference>
<dbReference type="SMART" id="SM00245">
    <property type="entry name" value="TSPc"/>
    <property type="match status" value="1"/>
</dbReference>
<dbReference type="InterPro" id="IPR001478">
    <property type="entry name" value="PDZ"/>
</dbReference>
<dbReference type="InterPro" id="IPR055210">
    <property type="entry name" value="CtpA/B_N"/>
</dbReference>
<name>A0AAE2YQA4_9PROT</name>
<dbReference type="InterPro" id="IPR029045">
    <property type="entry name" value="ClpP/crotonase-like_dom_sf"/>
</dbReference>
<evidence type="ECO:0000256" key="5">
    <source>
        <dbReference type="RuleBase" id="RU004404"/>
    </source>
</evidence>
<comment type="similarity">
    <text evidence="1 5">Belongs to the peptidase S41A family.</text>
</comment>
<organism evidence="7 8">
    <name type="scientific">Igneacidithiobacillus copahuensis</name>
    <dbReference type="NCBI Taxonomy" id="2724909"/>
    <lineage>
        <taxon>Bacteria</taxon>
        <taxon>Pseudomonadati</taxon>
        <taxon>Pseudomonadota</taxon>
        <taxon>Acidithiobacillia</taxon>
        <taxon>Acidithiobacillales</taxon>
        <taxon>Acidithiobacillaceae</taxon>
        <taxon>Igneacidithiobacillus</taxon>
    </lineage>
</organism>
<keyword evidence="8" id="KW-1185">Reference proteome</keyword>
<dbReference type="FunFam" id="2.30.42.10:FF:000063">
    <property type="entry name" value="Peptidase, S41 family"/>
    <property type="match status" value="1"/>
</dbReference>
<dbReference type="Gene3D" id="3.30.750.44">
    <property type="match status" value="1"/>
</dbReference>
<dbReference type="GO" id="GO:0004175">
    <property type="term" value="F:endopeptidase activity"/>
    <property type="evidence" value="ECO:0007669"/>
    <property type="project" value="TreeGrafter"/>
</dbReference>
<dbReference type="Gene3D" id="2.30.42.10">
    <property type="match status" value="1"/>
</dbReference>
<dbReference type="GO" id="GO:0030288">
    <property type="term" value="C:outer membrane-bounded periplasmic space"/>
    <property type="evidence" value="ECO:0007669"/>
    <property type="project" value="TreeGrafter"/>
</dbReference>
<dbReference type="Pfam" id="PF22694">
    <property type="entry name" value="CtpB_N-like"/>
    <property type="match status" value="1"/>
</dbReference>
<proteinExistence type="inferred from homology"/>
<dbReference type="GO" id="GO:0008236">
    <property type="term" value="F:serine-type peptidase activity"/>
    <property type="evidence" value="ECO:0007669"/>
    <property type="project" value="UniProtKB-KW"/>
</dbReference>
<comment type="caution">
    <text evidence="7">The sequence shown here is derived from an EMBL/GenBank/DDBJ whole genome shotgun (WGS) entry which is preliminary data.</text>
</comment>
<dbReference type="GO" id="GO:0007165">
    <property type="term" value="P:signal transduction"/>
    <property type="evidence" value="ECO:0007669"/>
    <property type="project" value="TreeGrafter"/>
</dbReference>
<evidence type="ECO:0000259" key="6">
    <source>
        <dbReference type="PROSITE" id="PS50106"/>
    </source>
</evidence>
<dbReference type="InterPro" id="IPR041489">
    <property type="entry name" value="PDZ_6"/>
</dbReference>
<dbReference type="GO" id="GO:0006508">
    <property type="term" value="P:proteolysis"/>
    <property type="evidence" value="ECO:0007669"/>
    <property type="project" value="UniProtKB-KW"/>
</dbReference>
<dbReference type="Pfam" id="PF17820">
    <property type="entry name" value="PDZ_6"/>
    <property type="match status" value="1"/>
</dbReference>
<dbReference type="CDD" id="cd07560">
    <property type="entry name" value="Peptidase_S41_CPP"/>
    <property type="match status" value="1"/>
</dbReference>
<evidence type="ECO:0000256" key="1">
    <source>
        <dbReference type="ARBA" id="ARBA00009179"/>
    </source>
</evidence>
<sequence>MMTTRILQICIPVLTIVVLALGPVPARAEESQTIPLQEIQTFSQVFALIKSDYVDPSSDQKLMQGAIAGMVHALDPHSAYLTPKEWKQMQVFTDGRFGGVGIEITPDHGLLRVVTPIDGTPAARAGIHAGDLIIKINGKAVEGLGLQKAVDEMRGKPGSQVSLTLLRPHSSVPLQVTLTRAIIKVQSVRYQMIAPDYGYLRISQFQDNTGNAVQAAVKELEKDADGKLKGLILDLRNNPGGVLQAGVETADTFLNQGLIVYTKGRTGSSDMRFRAHGPDLLHGAPVIVLINGGTASAAEIVTGALKDDGRALVLGSRSFGKGSVQSVIRLDNGGALKLTTALYYTPAGCSIQGQGIVPNVAIVPSNPEERQIDAALLKESELEGMLEAPDQCQKVQPQFEIAEPTPPATNQQKQTPSEGPDLATDFVLRKALEILQGNAVEVMQDGKSVKKVVPLPIYPSRDKNADARVKAA</sequence>
<accession>A0AAE2YQA4</accession>
<dbReference type="PROSITE" id="PS50106">
    <property type="entry name" value="PDZ"/>
    <property type="match status" value="1"/>
</dbReference>
<keyword evidence="3 5" id="KW-0378">Hydrolase</keyword>